<dbReference type="EMBL" id="JAFIRR010000096">
    <property type="protein sequence ID" value="MCO6417550.1"/>
    <property type="molecule type" value="Genomic_DNA"/>
</dbReference>
<dbReference type="PANTHER" id="PTHR30055">
    <property type="entry name" value="HTH-TYPE TRANSCRIPTIONAL REGULATOR RUTR"/>
    <property type="match status" value="1"/>
</dbReference>
<dbReference type="PROSITE" id="PS50977">
    <property type="entry name" value="HTH_TETR_2"/>
    <property type="match status" value="1"/>
</dbReference>
<protein>
    <submittedName>
        <fullName evidence="7">TetR/AcrR family transcriptional regulator</fullName>
    </submittedName>
</protein>
<dbReference type="InterPro" id="IPR009057">
    <property type="entry name" value="Homeodomain-like_sf"/>
</dbReference>
<dbReference type="Gene3D" id="1.10.10.60">
    <property type="entry name" value="Homeodomain-like"/>
    <property type="match status" value="1"/>
</dbReference>
<sequence length="208" mass="23209">MSHENLLAAPRPRGRPRLEGAEDRALDAVIELLEIAPVQDITMERIAERAGLSKITLYRRWPSRLALFIDALLRRVAETQPLDESLPPILAIANNLATFGRRLNGMNGALARAVLGESLADPEMAHILRDRYLAHRRDAAIRLIGRGQADGSFAATGEAEELHDMLYGALWYRFLFGVGRFSEAVALDFMEKVLRPRAGWQESWTAPA</sequence>
<dbReference type="InterPro" id="IPR036271">
    <property type="entry name" value="Tet_transcr_reg_TetR-rel_C_sf"/>
</dbReference>
<feature type="compositionally biased region" description="Low complexity" evidence="5">
    <location>
        <begin position="1"/>
        <end position="11"/>
    </location>
</feature>
<accession>A0ABT1D8G5</accession>
<evidence type="ECO:0000256" key="5">
    <source>
        <dbReference type="SAM" id="MobiDB-lite"/>
    </source>
</evidence>
<keyword evidence="2 4" id="KW-0238">DNA-binding</keyword>
<feature type="DNA-binding region" description="H-T-H motif" evidence="4">
    <location>
        <begin position="42"/>
        <end position="61"/>
    </location>
</feature>
<evidence type="ECO:0000256" key="4">
    <source>
        <dbReference type="PROSITE-ProRule" id="PRU00335"/>
    </source>
</evidence>
<dbReference type="InterPro" id="IPR050109">
    <property type="entry name" value="HTH-type_TetR-like_transc_reg"/>
</dbReference>
<name>A0ABT1D8G5_9PROT</name>
<evidence type="ECO:0000256" key="2">
    <source>
        <dbReference type="ARBA" id="ARBA00023125"/>
    </source>
</evidence>
<dbReference type="InterPro" id="IPR001647">
    <property type="entry name" value="HTH_TetR"/>
</dbReference>
<dbReference type="PANTHER" id="PTHR30055:SF148">
    <property type="entry name" value="TETR-FAMILY TRANSCRIPTIONAL REGULATOR"/>
    <property type="match status" value="1"/>
</dbReference>
<dbReference type="InterPro" id="IPR011075">
    <property type="entry name" value="TetR_C"/>
</dbReference>
<evidence type="ECO:0000313" key="7">
    <source>
        <dbReference type="EMBL" id="MCO6417550.1"/>
    </source>
</evidence>
<dbReference type="Proteomes" id="UP001523392">
    <property type="component" value="Unassembled WGS sequence"/>
</dbReference>
<dbReference type="Gene3D" id="1.10.357.10">
    <property type="entry name" value="Tetracycline Repressor, domain 2"/>
    <property type="match status" value="1"/>
</dbReference>
<feature type="domain" description="HTH tetR-type" evidence="6">
    <location>
        <begin position="19"/>
        <end position="79"/>
    </location>
</feature>
<gene>
    <name evidence="7" type="ORF">JYK14_15475</name>
</gene>
<evidence type="ECO:0000313" key="8">
    <source>
        <dbReference type="Proteomes" id="UP001523392"/>
    </source>
</evidence>
<dbReference type="RefSeq" id="WP_252954190.1">
    <property type="nucleotide sequence ID" value="NZ_JAFIRR010000096.1"/>
</dbReference>
<feature type="region of interest" description="Disordered" evidence="5">
    <location>
        <begin position="1"/>
        <end position="20"/>
    </location>
</feature>
<keyword evidence="8" id="KW-1185">Reference proteome</keyword>
<reference evidence="7 8" key="1">
    <citation type="submission" date="2021-12" db="EMBL/GenBank/DDBJ databases">
        <title>Siccirubricoccus leaddurans sp. nov., a high concentration Zn2+ tolerance bacterium.</title>
        <authorList>
            <person name="Cao Y."/>
        </authorList>
    </citation>
    <scope>NUCLEOTIDE SEQUENCE [LARGE SCALE GENOMIC DNA]</scope>
    <source>
        <strain evidence="7 8">KC 17139</strain>
    </source>
</reference>
<keyword evidence="1" id="KW-0805">Transcription regulation</keyword>
<dbReference type="Pfam" id="PF16859">
    <property type="entry name" value="TetR_C_11"/>
    <property type="match status" value="1"/>
</dbReference>
<evidence type="ECO:0000259" key="6">
    <source>
        <dbReference type="PROSITE" id="PS50977"/>
    </source>
</evidence>
<keyword evidence="3" id="KW-0804">Transcription</keyword>
<evidence type="ECO:0000256" key="3">
    <source>
        <dbReference type="ARBA" id="ARBA00023163"/>
    </source>
</evidence>
<evidence type="ECO:0000256" key="1">
    <source>
        <dbReference type="ARBA" id="ARBA00023015"/>
    </source>
</evidence>
<dbReference type="Pfam" id="PF00440">
    <property type="entry name" value="TetR_N"/>
    <property type="match status" value="1"/>
</dbReference>
<proteinExistence type="predicted"/>
<dbReference type="SUPFAM" id="SSF46689">
    <property type="entry name" value="Homeodomain-like"/>
    <property type="match status" value="1"/>
</dbReference>
<dbReference type="SUPFAM" id="SSF48498">
    <property type="entry name" value="Tetracyclin repressor-like, C-terminal domain"/>
    <property type="match status" value="1"/>
</dbReference>
<organism evidence="7 8">
    <name type="scientific">Siccirubricoccus soli</name>
    <dbReference type="NCBI Taxonomy" id="2899147"/>
    <lineage>
        <taxon>Bacteria</taxon>
        <taxon>Pseudomonadati</taxon>
        <taxon>Pseudomonadota</taxon>
        <taxon>Alphaproteobacteria</taxon>
        <taxon>Acetobacterales</taxon>
        <taxon>Roseomonadaceae</taxon>
        <taxon>Siccirubricoccus</taxon>
    </lineage>
</organism>
<comment type="caution">
    <text evidence="7">The sequence shown here is derived from an EMBL/GenBank/DDBJ whole genome shotgun (WGS) entry which is preliminary data.</text>
</comment>